<proteinExistence type="predicted"/>
<gene>
    <name evidence="1" type="ORF">TSPI_04727</name>
</gene>
<keyword evidence="2" id="KW-1185">Reference proteome</keyword>
<dbReference type="EMBL" id="JBEUSY010000021">
    <property type="protein sequence ID" value="KAL1246185.1"/>
    <property type="molecule type" value="Genomic_DNA"/>
</dbReference>
<comment type="caution">
    <text evidence="1">The sequence shown here is derived from an EMBL/GenBank/DDBJ whole genome shotgun (WGS) entry which is preliminary data.</text>
</comment>
<evidence type="ECO:0000313" key="1">
    <source>
        <dbReference type="EMBL" id="KAL1246185.1"/>
    </source>
</evidence>
<sequence length="90" mass="9597">MIRSREYRFLGTPSCFINKMSLSSFSVSGVSTCFAAQNSPYIQCANACKIVTLFSADIAIVSSSHSFVADQTQGLISNDSQTAANVAAFN</sequence>
<dbReference type="Proteomes" id="UP001558632">
    <property type="component" value="Unassembled WGS sequence"/>
</dbReference>
<reference evidence="1 2" key="1">
    <citation type="submission" date="2024-07" db="EMBL/GenBank/DDBJ databases">
        <title>Enhanced genomic and transcriptomic resources for Trichinella pseudospiralis and T. spiralis underpin the discovery of pronounced molecular differences between stages and species.</title>
        <authorList>
            <person name="Pasi K.K."/>
            <person name="La Rosa G."/>
            <person name="Gomez-Morales M.A."/>
            <person name="Tosini F."/>
            <person name="Sumanam S."/>
            <person name="Young N.D."/>
            <person name="Chang B.C."/>
            <person name="Robin G.B."/>
        </authorList>
    </citation>
    <scope>NUCLEOTIDE SEQUENCE [LARGE SCALE GENOMIC DNA]</scope>
    <source>
        <strain evidence="1">ISS534</strain>
    </source>
</reference>
<protein>
    <submittedName>
        <fullName evidence="1">Uncharacterized protein</fullName>
    </submittedName>
</protein>
<name>A0ABR3KZS2_TRISP</name>
<organism evidence="1 2">
    <name type="scientific">Trichinella spiralis</name>
    <name type="common">Trichina worm</name>
    <dbReference type="NCBI Taxonomy" id="6334"/>
    <lineage>
        <taxon>Eukaryota</taxon>
        <taxon>Metazoa</taxon>
        <taxon>Ecdysozoa</taxon>
        <taxon>Nematoda</taxon>
        <taxon>Enoplea</taxon>
        <taxon>Dorylaimia</taxon>
        <taxon>Trichinellida</taxon>
        <taxon>Trichinellidae</taxon>
        <taxon>Trichinella</taxon>
    </lineage>
</organism>
<evidence type="ECO:0000313" key="2">
    <source>
        <dbReference type="Proteomes" id="UP001558632"/>
    </source>
</evidence>
<accession>A0ABR3KZS2</accession>